<accession>A0ABW9ZBD0</accession>
<reference evidence="2" key="1">
    <citation type="submission" date="2020-01" db="EMBL/GenBank/DDBJ databases">
        <title>Sphingomonas sp. strain CSW-10.</title>
        <authorList>
            <person name="Chen W.-M."/>
        </authorList>
    </citation>
    <scope>NUCLEOTIDE SEQUENCE [LARGE SCALE GENOMIC DNA]</scope>
    <source>
        <strain evidence="2">NST-5</strain>
    </source>
</reference>
<dbReference type="Proteomes" id="UP000798602">
    <property type="component" value="Unassembled WGS sequence"/>
</dbReference>
<evidence type="ECO:0000313" key="2">
    <source>
        <dbReference type="Proteomes" id="UP000798602"/>
    </source>
</evidence>
<comment type="caution">
    <text evidence="1">The sequence shown here is derived from an EMBL/GenBank/DDBJ whole genome shotgun (WGS) entry which is preliminary data.</text>
</comment>
<gene>
    <name evidence="1" type="ORF">GV828_12520</name>
</gene>
<proteinExistence type="predicted"/>
<dbReference type="EMBL" id="JAABLM010000020">
    <property type="protein sequence ID" value="NBL66024.1"/>
    <property type="molecule type" value="Genomic_DNA"/>
</dbReference>
<sequence>MIPQLSKDKVTTPIFNPDFFVTVFLKYCKLAVRSNRKIKKIYTNHSDKHFFGNNMVAINFRFKNAVYYKIGDVKTTQNHLLIQRPERFDKLELTVYGFFQKRTFILDFESDHEKFCLEKRQFNNSEPAFG</sequence>
<evidence type="ECO:0000313" key="1">
    <source>
        <dbReference type="EMBL" id="NBL66024.1"/>
    </source>
</evidence>
<protein>
    <submittedName>
        <fullName evidence="1">Uncharacterized protein</fullName>
    </submittedName>
</protein>
<name>A0ABW9ZBD0_9FLAO</name>
<dbReference type="RefSeq" id="WP_166537842.1">
    <property type="nucleotide sequence ID" value="NZ_JAABLM010000020.1"/>
</dbReference>
<keyword evidence="2" id="KW-1185">Reference proteome</keyword>
<organism evidence="1 2">
    <name type="scientific">Flavobacterium ichthyis</name>
    <dbReference type="NCBI Taxonomy" id="2698827"/>
    <lineage>
        <taxon>Bacteria</taxon>
        <taxon>Pseudomonadati</taxon>
        <taxon>Bacteroidota</taxon>
        <taxon>Flavobacteriia</taxon>
        <taxon>Flavobacteriales</taxon>
        <taxon>Flavobacteriaceae</taxon>
        <taxon>Flavobacterium</taxon>
    </lineage>
</organism>